<dbReference type="InterPro" id="IPR050613">
    <property type="entry name" value="Sec_Metabolite_Reg"/>
</dbReference>
<proteinExistence type="predicted"/>
<accession>A0ABR3X2S9</accession>
<dbReference type="InterPro" id="IPR036864">
    <property type="entry name" value="Zn2-C6_fun-type_DNA-bd_sf"/>
</dbReference>
<name>A0ABR3X2S9_9PEZI</name>
<sequence>MSSPIIAAPRSRNGLRQACEPCRRRKLACDHHLPVCDRCQRGKTPSRCIYIDRYGPRVPPSPARSISISTRTTNLVGQSSVVTSPVRSGGDVGIRGEMGYLGATSVSSFTQETQKCLSLVQHRTPSQTDQSSPSAHSYIGTTSAKYGPPVSKVVENALLDMAVDVLGSIPDPQNSNSLLQKALSPVDGWVRQAVFCLADSTWETFGTDLRGAENRPRRLLHMAQLLSENTARPLHEDCASSDEWLGSFSGTNLRWEAVGIMFIHWAIGSMSLHDDSPLLLSSPGSTGSERRKAMRARYVDCVHSCLDLCGRTHPGNTLLAYLYQKHAHLSSAFAGDASLLTSRITAESIAILTHIGLHVTPPSAVQTISLSTEIRRRLFAQAFIIDKVAAIFTGRPPLLRGSYCSTPLPLDLSDEDLFSLGRDLSIEPISRLTNDGWNTDGKVHSATLLRARAMMSFIRDEILEMALAVNQRIDSQALDQLKDRQAQLYKQLPPGLVYRDGDASDKNQEPRILFAKILARLDHLQNLFFILRLLVKARASPEDGIQLLETSFEMLSITLRIWTGGCLHSLRVNFDWMVVSYAGPAAGVLCSALVNPSSALNGRAPPSASVSRADVVLQLGLLIGFIEWISPGSPNAGLCASMTEIVRLVLDHSLNAPPATQAPEADAGQPLPWQDLGRYHDISESLGNFYDFEPLNTFEWLQWEQPAG</sequence>
<dbReference type="SUPFAM" id="SSF57701">
    <property type="entry name" value="Zn2/Cys6 DNA-binding domain"/>
    <property type="match status" value="1"/>
</dbReference>
<dbReference type="PANTHER" id="PTHR31001">
    <property type="entry name" value="UNCHARACTERIZED TRANSCRIPTIONAL REGULATORY PROTEIN"/>
    <property type="match status" value="1"/>
</dbReference>
<comment type="caution">
    <text evidence="6">The sequence shown here is derived from an EMBL/GenBank/DDBJ whole genome shotgun (WGS) entry which is preliminary data.</text>
</comment>
<dbReference type="InterPro" id="IPR001138">
    <property type="entry name" value="Zn2Cys6_DnaBD"/>
</dbReference>
<evidence type="ECO:0000256" key="1">
    <source>
        <dbReference type="ARBA" id="ARBA00004123"/>
    </source>
</evidence>
<evidence type="ECO:0000259" key="5">
    <source>
        <dbReference type="PROSITE" id="PS50048"/>
    </source>
</evidence>
<organism evidence="6 7">
    <name type="scientific">Phialemonium thermophilum</name>
    <dbReference type="NCBI Taxonomy" id="223376"/>
    <lineage>
        <taxon>Eukaryota</taxon>
        <taxon>Fungi</taxon>
        <taxon>Dikarya</taxon>
        <taxon>Ascomycota</taxon>
        <taxon>Pezizomycotina</taxon>
        <taxon>Sordariomycetes</taxon>
        <taxon>Sordariomycetidae</taxon>
        <taxon>Cephalothecales</taxon>
        <taxon>Cephalothecaceae</taxon>
        <taxon>Phialemonium</taxon>
    </lineage>
</organism>
<evidence type="ECO:0000256" key="2">
    <source>
        <dbReference type="ARBA" id="ARBA00022723"/>
    </source>
</evidence>
<dbReference type="EMBL" id="JAZHXJ010000183">
    <property type="protein sequence ID" value="KAL1869998.1"/>
    <property type="molecule type" value="Genomic_DNA"/>
</dbReference>
<evidence type="ECO:0000313" key="7">
    <source>
        <dbReference type="Proteomes" id="UP001586593"/>
    </source>
</evidence>
<dbReference type="InterPro" id="IPR007219">
    <property type="entry name" value="XnlR_reg_dom"/>
</dbReference>
<feature type="domain" description="Zn(2)-C6 fungal-type" evidence="5">
    <location>
        <begin position="18"/>
        <end position="50"/>
    </location>
</feature>
<dbReference type="SMART" id="SM00066">
    <property type="entry name" value="GAL4"/>
    <property type="match status" value="1"/>
</dbReference>
<evidence type="ECO:0000256" key="4">
    <source>
        <dbReference type="SAM" id="MobiDB-lite"/>
    </source>
</evidence>
<dbReference type="PROSITE" id="PS00463">
    <property type="entry name" value="ZN2_CY6_FUNGAL_1"/>
    <property type="match status" value="1"/>
</dbReference>
<keyword evidence="2" id="KW-0479">Metal-binding</keyword>
<comment type="subcellular location">
    <subcellularLocation>
        <location evidence="1">Nucleus</location>
    </subcellularLocation>
</comment>
<dbReference type="Gene3D" id="4.10.240.10">
    <property type="entry name" value="Zn(2)-C6 fungal-type DNA-binding domain"/>
    <property type="match status" value="1"/>
</dbReference>
<dbReference type="PANTHER" id="PTHR31001:SF40">
    <property type="entry name" value="ZN(II)2CYS6 TRANSCRIPTION FACTOR (EUROFUNG)"/>
    <property type="match status" value="1"/>
</dbReference>
<evidence type="ECO:0000256" key="3">
    <source>
        <dbReference type="ARBA" id="ARBA00023242"/>
    </source>
</evidence>
<protein>
    <recommendedName>
        <fullName evidence="5">Zn(2)-C6 fungal-type domain-containing protein</fullName>
    </recommendedName>
</protein>
<dbReference type="Pfam" id="PF00172">
    <property type="entry name" value="Zn_clus"/>
    <property type="match status" value="1"/>
</dbReference>
<dbReference type="PROSITE" id="PS50048">
    <property type="entry name" value="ZN2_CY6_FUNGAL_2"/>
    <property type="match status" value="1"/>
</dbReference>
<evidence type="ECO:0000313" key="6">
    <source>
        <dbReference type="EMBL" id="KAL1869998.1"/>
    </source>
</evidence>
<keyword evidence="3" id="KW-0539">Nucleus</keyword>
<dbReference type="Proteomes" id="UP001586593">
    <property type="component" value="Unassembled WGS sequence"/>
</dbReference>
<dbReference type="Pfam" id="PF04082">
    <property type="entry name" value="Fungal_trans"/>
    <property type="match status" value="1"/>
</dbReference>
<gene>
    <name evidence="6" type="ORF">VTK73DRAFT_2841</name>
</gene>
<reference evidence="6 7" key="1">
    <citation type="journal article" date="2024" name="Commun. Biol.">
        <title>Comparative genomic analysis of thermophilic fungi reveals convergent evolutionary adaptations and gene losses.</title>
        <authorList>
            <person name="Steindorff A.S."/>
            <person name="Aguilar-Pontes M.V."/>
            <person name="Robinson A.J."/>
            <person name="Andreopoulos B."/>
            <person name="LaButti K."/>
            <person name="Kuo A."/>
            <person name="Mondo S."/>
            <person name="Riley R."/>
            <person name="Otillar R."/>
            <person name="Haridas S."/>
            <person name="Lipzen A."/>
            <person name="Grimwood J."/>
            <person name="Schmutz J."/>
            <person name="Clum A."/>
            <person name="Reid I.D."/>
            <person name="Moisan M.C."/>
            <person name="Butler G."/>
            <person name="Nguyen T.T.M."/>
            <person name="Dewar K."/>
            <person name="Conant G."/>
            <person name="Drula E."/>
            <person name="Henrissat B."/>
            <person name="Hansel C."/>
            <person name="Singer S."/>
            <person name="Hutchinson M.I."/>
            <person name="de Vries R.P."/>
            <person name="Natvig D.O."/>
            <person name="Powell A.J."/>
            <person name="Tsang A."/>
            <person name="Grigoriev I.V."/>
        </authorList>
    </citation>
    <scope>NUCLEOTIDE SEQUENCE [LARGE SCALE GENOMIC DNA]</scope>
    <source>
        <strain evidence="6 7">ATCC 24622</strain>
    </source>
</reference>
<dbReference type="CDD" id="cd12148">
    <property type="entry name" value="fungal_TF_MHR"/>
    <property type="match status" value="1"/>
</dbReference>
<dbReference type="SMART" id="SM00906">
    <property type="entry name" value="Fungal_trans"/>
    <property type="match status" value="1"/>
</dbReference>
<keyword evidence="7" id="KW-1185">Reference proteome</keyword>
<feature type="region of interest" description="Disordered" evidence="4">
    <location>
        <begin position="122"/>
        <end position="142"/>
    </location>
</feature>
<dbReference type="CDD" id="cd00067">
    <property type="entry name" value="GAL4"/>
    <property type="match status" value="1"/>
</dbReference>